<accession>A0A8J3BQ56</accession>
<reference evidence="3" key="2">
    <citation type="submission" date="2020-09" db="EMBL/GenBank/DDBJ databases">
        <authorList>
            <person name="Sun Q."/>
            <person name="Ohkuma M."/>
        </authorList>
    </citation>
    <scope>NUCLEOTIDE SEQUENCE</scope>
    <source>
        <strain evidence="3">JCM 3091</strain>
    </source>
</reference>
<dbReference type="InterPro" id="IPR010273">
    <property type="entry name" value="DUF881"/>
</dbReference>
<name>A0A8J3BQ56_9ACTN</name>
<dbReference type="Gene3D" id="3.30.70.1880">
    <property type="entry name" value="Protein of unknown function DUF881"/>
    <property type="match status" value="1"/>
</dbReference>
<comment type="caution">
    <text evidence="3">The sequence shown here is derived from an EMBL/GenBank/DDBJ whole genome shotgun (WGS) entry which is preliminary data.</text>
</comment>
<protein>
    <submittedName>
        <fullName evidence="3">Membrane protein</fullName>
    </submittedName>
</protein>
<dbReference type="PANTHER" id="PTHR37313:SF4">
    <property type="entry name" value="CONSERVED MEMBRANE PROTEIN-RELATED"/>
    <property type="match status" value="1"/>
</dbReference>
<dbReference type="PANTHER" id="PTHR37313">
    <property type="entry name" value="UPF0749 PROTEIN RV1825"/>
    <property type="match status" value="1"/>
</dbReference>
<evidence type="ECO:0000256" key="2">
    <source>
        <dbReference type="SAM" id="MobiDB-lite"/>
    </source>
</evidence>
<dbReference type="GO" id="GO:0005886">
    <property type="term" value="C:plasma membrane"/>
    <property type="evidence" value="ECO:0007669"/>
    <property type="project" value="TreeGrafter"/>
</dbReference>
<dbReference type="RefSeq" id="WP_189114918.1">
    <property type="nucleotide sequence ID" value="NZ_BMQC01000010.1"/>
</dbReference>
<proteinExistence type="inferred from homology"/>
<evidence type="ECO:0000256" key="1">
    <source>
        <dbReference type="ARBA" id="ARBA00009108"/>
    </source>
</evidence>
<dbReference type="EMBL" id="BMQC01000010">
    <property type="protein sequence ID" value="GGK35060.1"/>
    <property type="molecule type" value="Genomic_DNA"/>
</dbReference>
<gene>
    <name evidence="3" type="ORF">GCM10010124_29660</name>
</gene>
<reference evidence="3" key="1">
    <citation type="journal article" date="2014" name="Int. J. Syst. Evol. Microbiol.">
        <title>Complete genome sequence of Corynebacterium casei LMG S-19264T (=DSM 44701T), isolated from a smear-ripened cheese.</title>
        <authorList>
            <consortium name="US DOE Joint Genome Institute (JGI-PGF)"/>
            <person name="Walter F."/>
            <person name="Albersmeier A."/>
            <person name="Kalinowski J."/>
            <person name="Ruckert C."/>
        </authorList>
    </citation>
    <scope>NUCLEOTIDE SEQUENCE</scope>
    <source>
        <strain evidence="3">JCM 3091</strain>
    </source>
</reference>
<keyword evidence="4" id="KW-1185">Reference proteome</keyword>
<feature type="region of interest" description="Disordered" evidence="2">
    <location>
        <begin position="1"/>
        <end position="37"/>
    </location>
</feature>
<evidence type="ECO:0000313" key="4">
    <source>
        <dbReference type="Proteomes" id="UP000662200"/>
    </source>
</evidence>
<sequence length="278" mass="29360">MGDTSGTSSWRAAARRAARALRPGGGSSPRPLPGGWRRPGWSAGVPLIALAAGLLFTASATTAEGTALREDRRPRLAQLINERKVRLAGAEARAAALRGEVAAQTEKLAGTDVPVRQERARAKRLEADAAFTPVHGPGLTVQLDDAPHSTQDAPPRGATNDDLVVHQQDVQAVVNALWAGGAEAMAIMGVRVISTSAVRCAGSVLVLHGRIYSPPFTITAIGAPERLRGALADSGEVDRFRTDAQEYGLGYEERRLDDVRLPAFEQADVIQAAKVSVE</sequence>
<organism evidence="3 4">
    <name type="scientific">Pilimelia terevasa</name>
    <dbReference type="NCBI Taxonomy" id="53372"/>
    <lineage>
        <taxon>Bacteria</taxon>
        <taxon>Bacillati</taxon>
        <taxon>Actinomycetota</taxon>
        <taxon>Actinomycetes</taxon>
        <taxon>Micromonosporales</taxon>
        <taxon>Micromonosporaceae</taxon>
        <taxon>Pilimelia</taxon>
    </lineage>
</organism>
<dbReference type="Proteomes" id="UP000662200">
    <property type="component" value="Unassembled WGS sequence"/>
</dbReference>
<evidence type="ECO:0000313" key="3">
    <source>
        <dbReference type="EMBL" id="GGK35060.1"/>
    </source>
</evidence>
<dbReference type="AlphaFoldDB" id="A0A8J3BQ56"/>
<dbReference type="Pfam" id="PF05949">
    <property type="entry name" value="DUF881"/>
    <property type="match status" value="1"/>
</dbReference>
<feature type="compositionally biased region" description="Polar residues" evidence="2">
    <location>
        <begin position="1"/>
        <end position="10"/>
    </location>
</feature>
<comment type="similarity">
    <text evidence="1">Belongs to the UPF0749 family.</text>
</comment>